<dbReference type="Proteomes" id="UP001212997">
    <property type="component" value="Unassembled WGS sequence"/>
</dbReference>
<feature type="transmembrane region" description="Helical" evidence="2">
    <location>
        <begin position="172"/>
        <end position="195"/>
    </location>
</feature>
<feature type="region of interest" description="Disordered" evidence="1">
    <location>
        <begin position="296"/>
        <end position="323"/>
    </location>
</feature>
<evidence type="ECO:0000259" key="4">
    <source>
        <dbReference type="Pfam" id="PF10348"/>
    </source>
</evidence>
<keyword evidence="3" id="KW-0732">Signal</keyword>
<dbReference type="PANTHER" id="PTHR31685">
    <property type="entry name" value="INTEGRAL MEMBRANE PROTEIN (AFU_ORTHOLOGUE AFUA_6G12730)-RELATED"/>
    <property type="match status" value="1"/>
</dbReference>
<feature type="transmembrane region" description="Helical" evidence="2">
    <location>
        <begin position="130"/>
        <end position="152"/>
    </location>
</feature>
<dbReference type="EMBL" id="JANAWD010000060">
    <property type="protein sequence ID" value="KAJ3488738.1"/>
    <property type="molecule type" value="Genomic_DNA"/>
</dbReference>
<comment type="caution">
    <text evidence="6">The sequence shown here is derived from an EMBL/GenBank/DDBJ whole genome shotgun (WGS) entry which is preliminary data.</text>
</comment>
<feature type="transmembrane region" description="Helical" evidence="2">
    <location>
        <begin position="461"/>
        <end position="480"/>
    </location>
</feature>
<feature type="transmembrane region" description="Helical" evidence="2">
    <location>
        <begin position="380"/>
        <end position="403"/>
    </location>
</feature>
<proteinExistence type="predicted"/>
<accession>A0AAD5V898</accession>
<evidence type="ECO:0000313" key="7">
    <source>
        <dbReference type="Proteomes" id="UP001212997"/>
    </source>
</evidence>
<name>A0AAD5V898_9APHY</name>
<feature type="chain" id="PRO_5042135169" description="Cytoplasmic protein" evidence="3">
    <location>
        <begin position="24"/>
        <end position="658"/>
    </location>
</feature>
<dbReference type="AlphaFoldDB" id="A0AAD5V898"/>
<protein>
    <recommendedName>
        <fullName evidence="8">Cytoplasmic protein</fullName>
    </recommendedName>
</protein>
<keyword evidence="2" id="KW-0472">Membrane</keyword>
<gene>
    <name evidence="6" type="ORF">NLI96_g2610</name>
</gene>
<feature type="signal peptide" evidence="3">
    <location>
        <begin position="1"/>
        <end position="23"/>
    </location>
</feature>
<evidence type="ECO:0008006" key="8">
    <source>
        <dbReference type="Google" id="ProtNLM"/>
    </source>
</evidence>
<dbReference type="Pfam" id="PF10348">
    <property type="entry name" value="DUF2427"/>
    <property type="match status" value="1"/>
</dbReference>
<evidence type="ECO:0000256" key="2">
    <source>
        <dbReference type="SAM" id="Phobius"/>
    </source>
</evidence>
<feature type="transmembrane region" description="Helical" evidence="2">
    <location>
        <begin position="102"/>
        <end position="123"/>
    </location>
</feature>
<feature type="domain" description="Protein YTP1-like C-terminal" evidence="5">
    <location>
        <begin position="361"/>
        <end position="641"/>
    </location>
</feature>
<keyword evidence="7" id="KW-1185">Reference proteome</keyword>
<organism evidence="6 7">
    <name type="scientific">Meripilus lineatus</name>
    <dbReference type="NCBI Taxonomy" id="2056292"/>
    <lineage>
        <taxon>Eukaryota</taxon>
        <taxon>Fungi</taxon>
        <taxon>Dikarya</taxon>
        <taxon>Basidiomycota</taxon>
        <taxon>Agaricomycotina</taxon>
        <taxon>Agaricomycetes</taxon>
        <taxon>Polyporales</taxon>
        <taxon>Meripilaceae</taxon>
        <taxon>Meripilus</taxon>
    </lineage>
</organism>
<sequence>MRVLWRPLPFLVPALALTLAATASPHPNDASIAFQKRDSPDVAAFVYQRDEHGHGHGHHHAQPLLELNETEVRLSHQETPPSYWSIDFEDRNQDESRYPGLMGLHIFFMSCAFFGALPFGIALRSVKHAWHGFTVILFYVFVVLGLASSALYRKLTPDMYEGQKHGIQGYVVLFVASILSTLDFIALIGRLVAYVKAVRSGEDKFSFKSCWNIVVLDQEDRVAATSAEYTTLVVDEPDEYEAAELKAQEIEQQGQPQSESINPRRARFVEPIDTTFTPDHPEDDHDTVHWANNVPRHDAYPRSATSERTVFGPRSPRNSVHSDETLRQDIGQWMRSNKTPLLRRIGRGVFATAERSLIFAGLMQTISGIVVYTGGCRQNWLNGCLAHLIKGAIFWCYGLVTFARFLGSFSELGWAWNRAPNRQYPSAEFVESLVIFIYGITNTWMERFGAHDGDPYTTKQVQHISIAVMFWFAGLVGMGIESKRIRRWLASGATAAVPVSSRSQEAVAEPPSYVASFNPFPALCIGITGAAMSAHYQMYLFQVQIHMLWGYLLSAFAVLRCLTYFFLWLGPPRSILPSRPPTEALASFFLACGGLMFMFSTEEVTIAAMRKGHDDMMMFLNVAIAITCLACCWTLLIVAFKGWLKSHANASIKFHSSA</sequence>
<reference evidence="6" key="1">
    <citation type="submission" date="2022-07" db="EMBL/GenBank/DDBJ databases">
        <title>Genome Sequence of Physisporinus lineatus.</title>
        <authorList>
            <person name="Buettner E."/>
        </authorList>
    </citation>
    <scope>NUCLEOTIDE SEQUENCE</scope>
    <source>
        <strain evidence="6">VT162</strain>
    </source>
</reference>
<keyword evidence="2" id="KW-1133">Transmembrane helix</keyword>
<evidence type="ECO:0000313" key="6">
    <source>
        <dbReference type="EMBL" id="KAJ3488738.1"/>
    </source>
</evidence>
<keyword evidence="2" id="KW-0812">Transmembrane</keyword>
<dbReference type="PANTHER" id="PTHR31685:SF3">
    <property type="entry name" value="INTEGRAL MEMBRANE PROTEIN (AFU_ORTHOLOGUE AFUA_6G12730)"/>
    <property type="match status" value="1"/>
</dbReference>
<feature type="transmembrane region" description="Helical" evidence="2">
    <location>
        <begin position="424"/>
        <end position="441"/>
    </location>
</feature>
<dbReference type="InterPro" id="IPR018827">
    <property type="entry name" value="YTP1_C"/>
</dbReference>
<dbReference type="InterPro" id="IPR018825">
    <property type="entry name" value="DUF2427"/>
</dbReference>
<feature type="transmembrane region" description="Helical" evidence="2">
    <location>
        <begin position="618"/>
        <end position="640"/>
    </location>
</feature>
<evidence type="ECO:0000259" key="5">
    <source>
        <dbReference type="Pfam" id="PF10355"/>
    </source>
</evidence>
<evidence type="ECO:0000256" key="1">
    <source>
        <dbReference type="SAM" id="MobiDB-lite"/>
    </source>
</evidence>
<feature type="transmembrane region" description="Helical" evidence="2">
    <location>
        <begin position="548"/>
        <end position="569"/>
    </location>
</feature>
<evidence type="ECO:0000256" key="3">
    <source>
        <dbReference type="SAM" id="SignalP"/>
    </source>
</evidence>
<dbReference type="Pfam" id="PF10355">
    <property type="entry name" value="Ytp1"/>
    <property type="match status" value="1"/>
</dbReference>
<feature type="domain" description="DUF2427" evidence="4">
    <location>
        <begin position="96"/>
        <end position="178"/>
    </location>
</feature>
<feature type="transmembrane region" description="Helical" evidence="2">
    <location>
        <begin position="584"/>
        <end position="606"/>
    </location>
</feature>
<feature type="transmembrane region" description="Helical" evidence="2">
    <location>
        <begin position="357"/>
        <end position="374"/>
    </location>
</feature>